<dbReference type="Proteomes" id="UP000182800">
    <property type="component" value="Unassembled WGS sequence"/>
</dbReference>
<keyword evidence="2" id="KW-0472">Membrane</keyword>
<sequence>MRTEDRHTRKLRKARRRSEGLAGAASIFLTSGRNYTSTILSLLRSVTESQRKKLLTGLFIGGLYLAGQAAALFIIYWYAQLLQTNTPVTFPLIAYESLPRQDVRLLALVTVSAALLFSGSVLFLFLSRAITLAVTRAWLAVRLDAIARISTRLPDSRAAGASRLVAESGLSSVANGCKRSTIAVIGLLNSFVPIVGALGAAWLLIWIDPFLTAILLGGIAVWSLLLYPLTLRAVRFTRMREKAQAAFKDEARNLSPDPALQPYELMQSAVDIAAAYMGRRRVTSEIMLVTQVGVAGILAVAIFYVTTGMMRDDADWAIFIAYIGALRITLSGCSNGIQAYARVSRYYLEISRYQEFTQDVKGMDEREFGSVAPGDMLEIGKDGEGRARLLPAGVRVAVMGLEKPQDGPVVLVDARLLGSRMPLKSAIADIGWEDDEPRLVVDDPQTSLVIVSTRPVVTDDDGNGKKLRDHTALDCKSMTTFFVYRDIPETDDLPEDYLLVIDDLDIVALEQSGTKGWRPAIKKARRLVQKNKASGRSRRRAGDHDDDEDE</sequence>
<evidence type="ECO:0000313" key="4">
    <source>
        <dbReference type="Proteomes" id="UP000182800"/>
    </source>
</evidence>
<reference evidence="3 4" key="1">
    <citation type="submission" date="2016-08" db="EMBL/GenBank/DDBJ databases">
        <authorList>
            <person name="Varghese N."/>
            <person name="Submissions Spin"/>
        </authorList>
    </citation>
    <scope>NUCLEOTIDE SEQUENCE [LARGE SCALE GENOMIC DNA]</scope>
    <source>
        <strain evidence="3 4">HL-109</strain>
    </source>
</reference>
<evidence type="ECO:0000256" key="2">
    <source>
        <dbReference type="SAM" id="Phobius"/>
    </source>
</evidence>
<comment type="caution">
    <text evidence="3">The sequence shown here is derived from an EMBL/GenBank/DDBJ whole genome shotgun (WGS) entry which is preliminary data.</text>
</comment>
<protein>
    <recommendedName>
        <fullName evidence="5">ABC transmembrane type-1 domain-containing protein</fullName>
    </recommendedName>
</protein>
<keyword evidence="2" id="KW-1133">Transmembrane helix</keyword>
<evidence type="ECO:0000313" key="3">
    <source>
        <dbReference type="EMBL" id="SCC79480.1"/>
    </source>
</evidence>
<feature type="transmembrane region" description="Helical" evidence="2">
    <location>
        <begin position="105"/>
        <end position="126"/>
    </location>
</feature>
<feature type="transmembrane region" description="Helical" evidence="2">
    <location>
        <begin position="210"/>
        <end position="230"/>
    </location>
</feature>
<organism evidence="3 4">
    <name type="scientific">Saliniramus fredricksonii</name>
    <dbReference type="NCBI Taxonomy" id="1653334"/>
    <lineage>
        <taxon>Bacteria</taxon>
        <taxon>Pseudomonadati</taxon>
        <taxon>Pseudomonadota</taxon>
        <taxon>Alphaproteobacteria</taxon>
        <taxon>Hyphomicrobiales</taxon>
        <taxon>Salinarimonadaceae</taxon>
        <taxon>Saliniramus</taxon>
    </lineage>
</organism>
<feature type="compositionally biased region" description="Basic residues" evidence="1">
    <location>
        <begin position="528"/>
        <end position="541"/>
    </location>
</feature>
<keyword evidence="2" id="KW-0812">Transmembrane</keyword>
<gene>
    <name evidence="3" type="ORF">GA0071312_0905</name>
</gene>
<feature type="transmembrane region" description="Helical" evidence="2">
    <location>
        <begin position="182"/>
        <end position="204"/>
    </location>
</feature>
<name>A0ABY0K676_9HYPH</name>
<feature type="region of interest" description="Disordered" evidence="1">
    <location>
        <begin position="528"/>
        <end position="550"/>
    </location>
</feature>
<proteinExistence type="predicted"/>
<evidence type="ECO:0008006" key="5">
    <source>
        <dbReference type="Google" id="ProtNLM"/>
    </source>
</evidence>
<feature type="transmembrane region" description="Helical" evidence="2">
    <location>
        <begin position="316"/>
        <end position="337"/>
    </location>
</feature>
<feature type="transmembrane region" description="Helical" evidence="2">
    <location>
        <begin position="286"/>
        <end position="304"/>
    </location>
</feature>
<dbReference type="RefSeq" id="WP_131817706.1">
    <property type="nucleotide sequence ID" value="NZ_FMBM01000001.1"/>
</dbReference>
<dbReference type="EMBL" id="FMBM01000001">
    <property type="protein sequence ID" value="SCC79480.1"/>
    <property type="molecule type" value="Genomic_DNA"/>
</dbReference>
<feature type="transmembrane region" description="Helical" evidence="2">
    <location>
        <begin position="54"/>
        <end position="79"/>
    </location>
</feature>
<evidence type="ECO:0000256" key="1">
    <source>
        <dbReference type="SAM" id="MobiDB-lite"/>
    </source>
</evidence>
<accession>A0ABY0K676</accession>
<keyword evidence="4" id="KW-1185">Reference proteome</keyword>